<dbReference type="EMBL" id="RJUK01000001">
    <property type="protein sequence ID" value="ROQ19587.1"/>
    <property type="molecule type" value="Genomic_DNA"/>
</dbReference>
<evidence type="ECO:0000256" key="1">
    <source>
        <dbReference type="ARBA" id="ARBA00022617"/>
    </source>
</evidence>
<dbReference type="GO" id="GO:0020037">
    <property type="term" value="F:heme binding"/>
    <property type="evidence" value="ECO:0007669"/>
    <property type="project" value="InterPro"/>
</dbReference>
<evidence type="ECO:0000256" key="3">
    <source>
        <dbReference type="ARBA" id="ARBA00023004"/>
    </source>
</evidence>
<evidence type="ECO:0000259" key="5">
    <source>
        <dbReference type="PROSITE" id="PS51007"/>
    </source>
</evidence>
<dbReference type="RefSeq" id="WP_123636922.1">
    <property type="nucleotide sequence ID" value="NZ_RJUK01000001.1"/>
</dbReference>
<keyword evidence="7" id="KW-1185">Reference proteome</keyword>
<dbReference type="PROSITE" id="PS51257">
    <property type="entry name" value="PROKAR_LIPOPROTEIN"/>
    <property type="match status" value="1"/>
</dbReference>
<keyword evidence="2 4" id="KW-0479">Metal-binding</keyword>
<comment type="caution">
    <text evidence="6">The sequence shown here is derived from an EMBL/GenBank/DDBJ whole genome shotgun (WGS) entry which is preliminary data.</text>
</comment>
<dbReference type="AlphaFoldDB" id="A0A3N1NX62"/>
<dbReference type="Gene3D" id="1.10.760.10">
    <property type="entry name" value="Cytochrome c-like domain"/>
    <property type="match status" value="1"/>
</dbReference>
<proteinExistence type="predicted"/>
<accession>A0A3N1NX62</accession>
<organism evidence="6 7">
    <name type="scientific">Marinimicrobium koreense</name>
    <dbReference type="NCBI Taxonomy" id="306545"/>
    <lineage>
        <taxon>Bacteria</taxon>
        <taxon>Pseudomonadati</taxon>
        <taxon>Pseudomonadota</taxon>
        <taxon>Gammaproteobacteria</taxon>
        <taxon>Cellvibrionales</taxon>
        <taxon>Cellvibrionaceae</taxon>
        <taxon>Marinimicrobium</taxon>
    </lineage>
</organism>
<sequence>MKHSLLFAFVFFLTACSQGPESPRGFSLPEGDLERGEQVFVQYDCLSCHRLQGYDAVVTERELDTPIILGGTVTKVKTYAELLTSVINPSHRLASGYQDEQIMDDAGQSLMRNYNDIMTVSELIDLVAFLESYYELNPYAQSHYHMYYP</sequence>
<reference evidence="6 7" key="1">
    <citation type="submission" date="2018-11" db="EMBL/GenBank/DDBJ databases">
        <title>Genomic Encyclopedia of Type Strains, Phase IV (KMG-IV): sequencing the most valuable type-strain genomes for metagenomic binning, comparative biology and taxonomic classification.</title>
        <authorList>
            <person name="Goeker M."/>
        </authorList>
    </citation>
    <scope>NUCLEOTIDE SEQUENCE [LARGE SCALE GENOMIC DNA]</scope>
    <source>
        <strain evidence="6 7">DSM 16974</strain>
    </source>
</reference>
<dbReference type="InterPro" id="IPR009056">
    <property type="entry name" value="Cyt_c-like_dom"/>
</dbReference>
<dbReference type="GO" id="GO:0009055">
    <property type="term" value="F:electron transfer activity"/>
    <property type="evidence" value="ECO:0007669"/>
    <property type="project" value="InterPro"/>
</dbReference>
<dbReference type="Pfam" id="PF00034">
    <property type="entry name" value="Cytochrom_C"/>
    <property type="match status" value="1"/>
</dbReference>
<keyword evidence="1 4" id="KW-0349">Heme</keyword>
<name>A0A3N1NX62_9GAMM</name>
<dbReference type="GO" id="GO:0046872">
    <property type="term" value="F:metal ion binding"/>
    <property type="evidence" value="ECO:0007669"/>
    <property type="project" value="UniProtKB-KW"/>
</dbReference>
<feature type="domain" description="Cytochrome c" evidence="5">
    <location>
        <begin position="31"/>
        <end position="134"/>
    </location>
</feature>
<keyword evidence="3 4" id="KW-0408">Iron</keyword>
<gene>
    <name evidence="6" type="ORF">EDC38_0171</name>
</gene>
<protein>
    <submittedName>
        <fullName evidence="6">Cytochrome c</fullName>
    </submittedName>
</protein>
<evidence type="ECO:0000256" key="4">
    <source>
        <dbReference type="PROSITE-ProRule" id="PRU00433"/>
    </source>
</evidence>
<dbReference type="PROSITE" id="PS51007">
    <property type="entry name" value="CYTC"/>
    <property type="match status" value="1"/>
</dbReference>
<evidence type="ECO:0000313" key="7">
    <source>
        <dbReference type="Proteomes" id="UP000273643"/>
    </source>
</evidence>
<evidence type="ECO:0000256" key="2">
    <source>
        <dbReference type="ARBA" id="ARBA00022723"/>
    </source>
</evidence>
<evidence type="ECO:0000313" key="6">
    <source>
        <dbReference type="EMBL" id="ROQ19587.1"/>
    </source>
</evidence>
<dbReference type="OrthoDB" id="8480010at2"/>
<dbReference type="SUPFAM" id="SSF46626">
    <property type="entry name" value="Cytochrome c"/>
    <property type="match status" value="1"/>
</dbReference>
<dbReference type="InterPro" id="IPR036909">
    <property type="entry name" value="Cyt_c-like_dom_sf"/>
</dbReference>
<dbReference type="Proteomes" id="UP000273643">
    <property type="component" value="Unassembled WGS sequence"/>
</dbReference>